<protein>
    <submittedName>
        <fullName evidence="3">N-acetylmuramoyl-L-alanine amidase</fullName>
        <ecNumber evidence="3">3.5.1.28</ecNumber>
    </submittedName>
</protein>
<dbReference type="InterPro" id="IPR007730">
    <property type="entry name" value="SPOR-like_dom"/>
</dbReference>
<dbReference type="SUPFAM" id="SSF110997">
    <property type="entry name" value="Sporulation related repeat"/>
    <property type="match status" value="1"/>
</dbReference>
<dbReference type="Pfam" id="PF05036">
    <property type="entry name" value="SPOR"/>
    <property type="match status" value="1"/>
</dbReference>
<organism evidence="3 4">
    <name type="scientific">Hungatella hathewayi DSM 13479</name>
    <dbReference type="NCBI Taxonomy" id="566550"/>
    <lineage>
        <taxon>Bacteria</taxon>
        <taxon>Bacillati</taxon>
        <taxon>Bacillota</taxon>
        <taxon>Clostridia</taxon>
        <taxon>Lachnospirales</taxon>
        <taxon>Lachnospiraceae</taxon>
        <taxon>Hungatella</taxon>
    </lineage>
</organism>
<dbReference type="GO" id="GO:0009253">
    <property type="term" value="P:peptidoglycan catabolic process"/>
    <property type="evidence" value="ECO:0007669"/>
    <property type="project" value="InterPro"/>
</dbReference>
<dbReference type="EC" id="3.5.1.28" evidence="3"/>
<dbReference type="Gene3D" id="3.30.70.1070">
    <property type="entry name" value="Sporulation related repeat"/>
    <property type="match status" value="1"/>
</dbReference>
<dbReference type="GO" id="GO:0042834">
    <property type="term" value="F:peptidoglycan binding"/>
    <property type="evidence" value="ECO:0007669"/>
    <property type="project" value="InterPro"/>
</dbReference>
<evidence type="ECO:0000313" key="3">
    <source>
        <dbReference type="EMBL" id="EFC99229.1"/>
    </source>
</evidence>
<dbReference type="InterPro" id="IPR002508">
    <property type="entry name" value="MurNAc-LAA_cat"/>
</dbReference>
<sequence length="266" mass="29232">MKGVFLLAERKIVVIDAGHGGADPGAKFEGRQEKDDALRLALAVGNILSQNGVDVRYTRTDDTYNTPLEKATMANEAGADYFVSIHRNAMPIPGSASGVMSLVFENKGVPAQLANNINEELANTGFANLGIIERPGLVVLRRTEMPAVLVEVGFIDNEADNQLFDDNLHAIAEAIANGILTTIREGEAEQPEYYQIQTGAYRIRSLAEQQQNTLRSQGFPAFIVSEDGLFKVRAGAFRELDNAVRMEQELRRYGYNTFLVRRPAVS</sequence>
<dbReference type="Gene3D" id="3.40.630.40">
    <property type="entry name" value="Zn-dependent exopeptidases"/>
    <property type="match status" value="1"/>
</dbReference>
<dbReference type="HOGENOM" id="CLU_014322_9_2_9"/>
<dbReference type="GO" id="GO:0030288">
    <property type="term" value="C:outer membrane-bounded periplasmic space"/>
    <property type="evidence" value="ECO:0007669"/>
    <property type="project" value="TreeGrafter"/>
</dbReference>
<dbReference type="GO" id="GO:0008745">
    <property type="term" value="F:N-acetylmuramoyl-L-alanine amidase activity"/>
    <property type="evidence" value="ECO:0007669"/>
    <property type="project" value="UniProtKB-EC"/>
</dbReference>
<dbReference type="PANTHER" id="PTHR30404">
    <property type="entry name" value="N-ACETYLMURAMOYL-L-ALANINE AMIDASE"/>
    <property type="match status" value="1"/>
</dbReference>
<dbReference type="CDD" id="cd02696">
    <property type="entry name" value="MurNAc-LAA"/>
    <property type="match status" value="1"/>
</dbReference>
<dbReference type="EMBL" id="ACIO01000204">
    <property type="protein sequence ID" value="EFC99229.1"/>
    <property type="molecule type" value="Genomic_DNA"/>
</dbReference>
<comment type="caution">
    <text evidence="3">The sequence shown here is derived from an EMBL/GenBank/DDBJ whole genome shotgun (WGS) entry which is preliminary data.</text>
</comment>
<gene>
    <name evidence="3" type="ORF">CLOSTHATH_02559</name>
</gene>
<reference evidence="3 4" key="1">
    <citation type="submission" date="2010-01" db="EMBL/GenBank/DDBJ databases">
        <authorList>
            <person name="Weinstock G."/>
            <person name="Sodergren E."/>
            <person name="Clifton S."/>
            <person name="Fulton L."/>
            <person name="Fulton B."/>
            <person name="Courtney L."/>
            <person name="Fronick C."/>
            <person name="Harrison M."/>
            <person name="Strong C."/>
            <person name="Farmer C."/>
            <person name="Delahaunty K."/>
            <person name="Markovic C."/>
            <person name="Hall O."/>
            <person name="Minx P."/>
            <person name="Tomlinson C."/>
            <person name="Mitreva M."/>
            <person name="Nelson J."/>
            <person name="Hou S."/>
            <person name="Wollam A."/>
            <person name="Pepin K.H."/>
            <person name="Johnson M."/>
            <person name="Bhonagiri V."/>
            <person name="Nash W.E."/>
            <person name="Warren W."/>
            <person name="Chinwalla A."/>
            <person name="Mardis E.R."/>
            <person name="Wilson R.K."/>
        </authorList>
    </citation>
    <scope>NUCLEOTIDE SEQUENCE [LARGE SCALE GENOMIC DNA]</scope>
    <source>
        <strain evidence="3 4">DSM 13479</strain>
    </source>
</reference>
<evidence type="ECO:0000256" key="1">
    <source>
        <dbReference type="ARBA" id="ARBA00022801"/>
    </source>
</evidence>
<dbReference type="PANTHER" id="PTHR30404:SF0">
    <property type="entry name" value="N-ACETYLMURAMOYL-L-ALANINE AMIDASE AMIC"/>
    <property type="match status" value="1"/>
</dbReference>
<evidence type="ECO:0000313" key="4">
    <source>
        <dbReference type="Proteomes" id="UP000004968"/>
    </source>
</evidence>
<dbReference type="Proteomes" id="UP000004968">
    <property type="component" value="Unassembled WGS sequence"/>
</dbReference>
<keyword evidence="1 3" id="KW-0378">Hydrolase</keyword>
<dbReference type="Pfam" id="PF01520">
    <property type="entry name" value="Amidase_3"/>
    <property type="match status" value="1"/>
</dbReference>
<name>D3AG23_9FIRM</name>
<feature type="domain" description="SPOR" evidence="2">
    <location>
        <begin position="188"/>
        <end position="263"/>
    </location>
</feature>
<dbReference type="InterPro" id="IPR036680">
    <property type="entry name" value="SPOR-like_sf"/>
</dbReference>
<dbReference type="InterPro" id="IPR050695">
    <property type="entry name" value="N-acetylmuramoyl_amidase_3"/>
</dbReference>
<dbReference type="SMART" id="SM00646">
    <property type="entry name" value="Ami_3"/>
    <property type="match status" value="1"/>
</dbReference>
<accession>D3AG23</accession>
<evidence type="ECO:0000259" key="2">
    <source>
        <dbReference type="PROSITE" id="PS51724"/>
    </source>
</evidence>
<dbReference type="SUPFAM" id="SSF53187">
    <property type="entry name" value="Zn-dependent exopeptidases"/>
    <property type="match status" value="1"/>
</dbReference>
<proteinExistence type="predicted"/>
<dbReference type="PROSITE" id="PS51724">
    <property type="entry name" value="SPOR"/>
    <property type="match status" value="1"/>
</dbReference>
<dbReference type="AlphaFoldDB" id="D3AG23"/>